<keyword evidence="1" id="KW-0812">Transmembrane</keyword>
<proteinExistence type="predicted"/>
<keyword evidence="1" id="KW-0472">Membrane</keyword>
<evidence type="ECO:0000313" key="3">
    <source>
        <dbReference type="EMBL" id="PFX15263.1"/>
    </source>
</evidence>
<reference evidence="4" key="1">
    <citation type="journal article" date="2017" name="bioRxiv">
        <title>Comparative analysis of the genomes of Stylophora pistillata and Acropora digitifera provides evidence for extensive differences between species of corals.</title>
        <authorList>
            <person name="Voolstra C.R."/>
            <person name="Li Y."/>
            <person name="Liew Y.J."/>
            <person name="Baumgarten S."/>
            <person name="Zoccola D."/>
            <person name="Flot J.-F."/>
            <person name="Tambutte S."/>
            <person name="Allemand D."/>
            <person name="Aranda M."/>
        </authorList>
    </citation>
    <scope>NUCLEOTIDE SEQUENCE [LARGE SCALE GENOMIC DNA]</scope>
</reference>
<keyword evidence="4" id="KW-1185">Reference proteome</keyword>
<feature type="signal peptide" evidence="2">
    <location>
        <begin position="1"/>
        <end position="19"/>
    </location>
</feature>
<evidence type="ECO:0000256" key="2">
    <source>
        <dbReference type="SAM" id="SignalP"/>
    </source>
</evidence>
<organism evidence="3 4">
    <name type="scientific">Stylophora pistillata</name>
    <name type="common">Smooth cauliflower coral</name>
    <dbReference type="NCBI Taxonomy" id="50429"/>
    <lineage>
        <taxon>Eukaryota</taxon>
        <taxon>Metazoa</taxon>
        <taxon>Cnidaria</taxon>
        <taxon>Anthozoa</taxon>
        <taxon>Hexacorallia</taxon>
        <taxon>Scleractinia</taxon>
        <taxon>Astrocoeniina</taxon>
        <taxon>Pocilloporidae</taxon>
        <taxon>Stylophora</taxon>
    </lineage>
</organism>
<accession>A0A2B4REL1</accession>
<dbReference type="AlphaFoldDB" id="A0A2B4REL1"/>
<protein>
    <submittedName>
        <fullName evidence="3">Uncharacterized protein</fullName>
    </submittedName>
</protein>
<dbReference type="OrthoDB" id="10443481at2759"/>
<feature type="chain" id="PRO_5012428273" evidence="2">
    <location>
        <begin position="20"/>
        <end position="171"/>
    </location>
</feature>
<name>A0A2B4REL1_STYPI</name>
<keyword evidence="2" id="KW-0732">Signal</keyword>
<dbReference type="Proteomes" id="UP000225706">
    <property type="component" value="Unassembled WGS sequence"/>
</dbReference>
<evidence type="ECO:0000313" key="4">
    <source>
        <dbReference type="Proteomes" id="UP000225706"/>
    </source>
</evidence>
<evidence type="ECO:0000256" key="1">
    <source>
        <dbReference type="SAM" id="Phobius"/>
    </source>
</evidence>
<gene>
    <name evidence="3" type="ORF">AWC38_SpisGene20529</name>
</gene>
<keyword evidence="1" id="KW-1133">Transmembrane helix</keyword>
<comment type="caution">
    <text evidence="3">The sequence shown here is derived from an EMBL/GenBank/DDBJ whole genome shotgun (WGS) entry which is preliminary data.</text>
</comment>
<dbReference type="EMBL" id="LSMT01000667">
    <property type="protein sequence ID" value="PFX15263.1"/>
    <property type="molecule type" value="Genomic_DNA"/>
</dbReference>
<sequence>MTSILGAVLLLSLISRSSQQPAPCKDGKFYEASVFDYINCSVCTEQPHYENCHTCCLKITTASTSTVTATREKTKVHTSLSASQFVKTEKMPFSSMEIVIMGFFFGFVVGAVITWLVVITARVCSKRRKKLRKLMTSNSVTATQETQLNQSSPMVLGQTVGVPSAADSYHC</sequence>
<feature type="transmembrane region" description="Helical" evidence="1">
    <location>
        <begin position="98"/>
        <end position="124"/>
    </location>
</feature>